<reference evidence="8 9" key="1">
    <citation type="submission" date="2019-03" db="EMBL/GenBank/DDBJ databases">
        <title>Genomic Encyclopedia of Archaeal and Bacterial Type Strains, Phase II (KMG-II): from individual species to whole genera.</title>
        <authorList>
            <person name="Goeker M."/>
        </authorList>
    </citation>
    <scope>NUCLEOTIDE SEQUENCE [LARGE SCALE GENOMIC DNA]</scope>
    <source>
        <strain evidence="8 9">DSM 26433</strain>
    </source>
</reference>
<dbReference type="SUPFAM" id="SSF49899">
    <property type="entry name" value="Concanavalin A-like lectins/glucanases"/>
    <property type="match status" value="1"/>
</dbReference>
<dbReference type="EMBL" id="SMGR01000003">
    <property type="protein sequence ID" value="TCL00332.1"/>
    <property type="molecule type" value="Genomic_DNA"/>
</dbReference>
<evidence type="ECO:0000256" key="5">
    <source>
        <dbReference type="PIRSR" id="PIRSR606710-2"/>
    </source>
</evidence>
<dbReference type="Proteomes" id="UP000295673">
    <property type="component" value="Unassembled WGS sequence"/>
</dbReference>
<dbReference type="InterPro" id="IPR051795">
    <property type="entry name" value="Glycosyl_Hydrlase_43"/>
</dbReference>
<dbReference type="Pfam" id="PF17851">
    <property type="entry name" value="GH43_C2"/>
    <property type="match status" value="1"/>
</dbReference>
<name>A0A4R1N974_9RHOB</name>
<dbReference type="GO" id="GO:0004553">
    <property type="term" value="F:hydrolase activity, hydrolyzing O-glycosyl compounds"/>
    <property type="evidence" value="ECO:0007669"/>
    <property type="project" value="InterPro"/>
</dbReference>
<keyword evidence="2 6" id="KW-0378">Hydrolase</keyword>
<dbReference type="InterPro" id="IPR023296">
    <property type="entry name" value="Glyco_hydro_beta-prop_sf"/>
</dbReference>
<dbReference type="InterPro" id="IPR013320">
    <property type="entry name" value="ConA-like_dom_sf"/>
</dbReference>
<comment type="caution">
    <text evidence="8">The sequence shown here is derived from an EMBL/GenBank/DDBJ whole genome shotgun (WGS) entry which is preliminary data.</text>
</comment>
<dbReference type="SUPFAM" id="SSF75005">
    <property type="entry name" value="Arabinanase/levansucrase/invertase"/>
    <property type="match status" value="1"/>
</dbReference>
<feature type="active site" description="Proton acceptor" evidence="4">
    <location>
        <position position="15"/>
    </location>
</feature>
<dbReference type="GO" id="GO:0005975">
    <property type="term" value="P:carbohydrate metabolic process"/>
    <property type="evidence" value="ECO:0007669"/>
    <property type="project" value="InterPro"/>
</dbReference>
<evidence type="ECO:0000256" key="1">
    <source>
        <dbReference type="ARBA" id="ARBA00009865"/>
    </source>
</evidence>
<dbReference type="InterPro" id="IPR041542">
    <property type="entry name" value="GH43_C2"/>
</dbReference>
<protein>
    <submittedName>
        <fullName evidence="8">Xylan 1,4-beta-xylosidase</fullName>
    </submittedName>
</protein>
<proteinExistence type="inferred from homology"/>
<evidence type="ECO:0000256" key="2">
    <source>
        <dbReference type="ARBA" id="ARBA00022801"/>
    </source>
</evidence>
<feature type="domain" description="Beta-xylosidase C-terminal Concanavalin A-like" evidence="7">
    <location>
        <begin position="334"/>
        <end position="535"/>
    </location>
</feature>
<accession>A0A4R1N974</accession>
<evidence type="ECO:0000256" key="4">
    <source>
        <dbReference type="PIRSR" id="PIRSR606710-1"/>
    </source>
</evidence>
<keyword evidence="9" id="KW-1185">Reference proteome</keyword>
<dbReference type="CDD" id="cd09000">
    <property type="entry name" value="GH43_SXA-like"/>
    <property type="match status" value="1"/>
</dbReference>
<dbReference type="PANTHER" id="PTHR42812">
    <property type="entry name" value="BETA-XYLOSIDASE"/>
    <property type="match status" value="1"/>
</dbReference>
<evidence type="ECO:0000313" key="9">
    <source>
        <dbReference type="Proteomes" id="UP000295673"/>
    </source>
</evidence>
<feature type="site" description="Important for catalytic activity, responsible for pKa modulation of the active site Glu and correct orientation of both the proton donor and substrate" evidence="5">
    <location>
        <position position="128"/>
    </location>
</feature>
<dbReference type="Pfam" id="PF04616">
    <property type="entry name" value="Glyco_hydro_43"/>
    <property type="match status" value="1"/>
</dbReference>
<dbReference type="AlphaFoldDB" id="A0A4R1N974"/>
<dbReference type="RefSeq" id="WP_132861119.1">
    <property type="nucleotide sequence ID" value="NZ_SMGR01000003.1"/>
</dbReference>
<dbReference type="Gene3D" id="2.60.120.200">
    <property type="match status" value="1"/>
</dbReference>
<dbReference type="OrthoDB" id="9801455at2"/>
<evidence type="ECO:0000256" key="3">
    <source>
        <dbReference type="ARBA" id="ARBA00023295"/>
    </source>
</evidence>
<evidence type="ECO:0000256" key="6">
    <source>
        <dbReference type="RuleBase" id="RU361187"/>
    </source>
</evidence>
<keyword evidence="3 6" id="KW-0326">Glycosidase</keyword>
<dbReference type="PANTHER" id="PTHR42812:SF12">
    <property type="entry name" value="BETA-XYLOSIDASE-RELATED"/>
    <property type="match status" value="1"/>
</dbReference>
<gene>
    <name evidence="8" type="ORF">BXY66_2973</name>
</gene>
<dbReference type="InterPro" id="IPR006710">
    <property type="entry name" value="Glyco_hydro_43"/>
</dbReference>
<feature type="active site" description="Proton donor" evidence="4">
    <location>
        <position position="195"/>
    </location>
</feature>
<sequence>MTQIENPILRGFHPDPSICRVGDDYYIATSTFEWYPGVQISHSRDLVNWRTLAQPLRRMAQLDMRGNPDSCGVWAPALSFADGLFWLIYTDVKRLDGNFKDAHNYLVTAPSIDGPWSDPIYLNSSGFDPSLFHDDDGKKYLVNMVWNHLATMGQSERRGAPFFGGILLQEYSVEQRKLVGEITNIYPGSELGLTEAPHLMRKNGYYYLITAEGGTGYEHAVTYARSKDLRGPYETHPNTHLLTVRDNDSHPVQRTGHGQYVELPDGTPWHTYLCTRPLPGTRRSQMGRESGIARCEWRDDGWLYLANGGLEPSHIEAAPDLSPHPWPKAPERFDFATLSELPPQLQWLRSPETDRLFELRDDALRLYGRESIGSWFEQALIAARQTEWVCSAETEVSFAPESYQQMAGLLAYYNRTQFHYLALTQDPETGGRALTILSCADWPEGRLTYPVGALIPVPDEGVVRMRLEIDHAEMRFFYAIGDGAFEQIGPVLDASVLSDEGVRGEHSNFTGNFVGVAAQDLTGRAKEADFSFLEVVNGRR</sequence>
<comment type="similarity">
    <text evidence="1 6">Belongs to the glycosyl hydrolase 43 family.</text>
</comment>
<evidence type="ECO:0000259" key="7">
    <source>
        <dbReference type="Pfam" id="PF17851"/>
    </source>
</evidence>
<dbReference type="Gene3D" id="2.115.10.20">
    <property type="entry name" value="Glycosyl hydrolase domain, family 43"/>
    <property type="match status" value="1"/>
</dbReference>
<organism evidence="8 9">
    <name type="scientific">Shimia isoporae</name>
    <dbReference type="NCBI Taxonomy" id="647720"/>
    <lineage>
        <taxon>Bacteria</taxon>
        <taxon>Pseudomonadati</taxon>
        <taxon>Pseudomonadota</taxon>
        <taxon>Alphaproteobacteria</taxon>
        <taxon>Rhodobacterales</taxon>
        <taxon>Roseobacteraceae</taxon>
    </lineage>
</organism>
<evidence type="ECO:0000313" key="8">
    <source>
        <dbReference type="EMBL" id="TCL00332.1"/>
    </source>
</evidence>